<proteinExistence type="predicted"/>
<dbReference type="AlphaFoldDB" id="A0A8B7NX46"/>
<dbReference type="InterPro" id="IPR029071">
    <property type="entry name" value="Ubiquitin-like_domsf"/>
</dbReference>
<evidence type="ECO:0000313" key="3">
    <source>
        <dbReference type="Proteomes" id="UP000694843"/>
    </source>
</evidence>
<dbReference type="GeneID" id="108674864"/>
<organism evidence="3 4">
    <name type="scientific">Hyalella azteca</name>
    <name type="common">Amphipod</name>
    <dbReference type="NCBI Taxonomy" id="294128"/>
    <lineage>
        <taxon>Eukaryota</taxon>
        <taxon>Metazoa</taxon>
        <taxon>Ecdysozoa</taxon>
        <taxon>Arthropoda</taxon>
        <taxon>Crustacea</taxon>
        <taxon>Multicrustacea</taxon>
        <taxon>Malacostraca</taxon>
        <taxon>Eumalacostraca</taxon>
        <taxon>Peracarida</taxon>
        <taxon>Amphipoda</taxon>
        <taxon>Senticaudata</taxon>
        <taxon>Talitrida</taxon>
        <taxon>Talitroidea</taxon>
        <taxon>Hyalellidae</taxon>
        <taxon>Hyalella</taxon>
    </lineage>
</organism>
<feature type="domain" description="BAG" evidence="2">
    <location>
        <begin position="122"/>
        <end position="198"/>
    </location>
</feature>
<evidence type="ECO:0000259" key="2">
    <source>
        <dbReference type="PROSITE" id="PS51035"/>
    </source>
</evidence>
<dbReference type="InterPro" id="IPR036533">
    <property type="entry name" value="BAG_dom_sf"/>
</dbReference>
<evidence type="ECO:0000256" key="1">
    <source>
        <dbReference type="SAM" id="MobiDB-lite"/>
    </source>
</evidence>
<dbReference type="InterPro" id="IPR003103">
    <property type="entry name" value="BAG_domain"/>
</dbReference>
<reference evidence="4" key="1">
    <citation type="submission" date="2025-08" db="UniProtKB">
        <authorList>
            <consortium name="RefSeq"/>
        </authorList>
    </citation>
    <scope>IDENTIFICATION</scope>
    <source>
        <tissue evidence="4">Whole organism</tissue>
    </source>
</reference>
<dbReference type="Pfam" id="PF02179">
    <property type="entry name" value="BAG"/>
    <property type="match status" value="1"/>
</dbReference>
<keyword evidence="3" id="KW-1185">Reference proteome</keyword>
<accession>A0A8B7NX46</accession>
<evidence type="ECO:0000313" key="4">
    <source>
        <dbReference type="RefSeq" id="XP_018018338.1"/>
    </source>
</evidence>
<dbReference type="PROSITE" id="PS51035">
    <property type="entry name" value="BAG"/>
    <property type="match status" value="1"/>
</dbReference>
<dbReference type="SMART" id="SM00264">
    <property type="entry name" value="BAG"/>
    <property type="match status" value="1"/>
</dbReference>
<dbReference type="RefSeq" id="XP_018018338.1">
    <property type="nucleotide sequence ID" value="XM_018162849.2"/>
</dbReference>
<feature type="compositionally biased region" description="Polar residues" evidence="1">
    <location>
        <begin position="86"/>
        <end position="103"/>
    </location>
</feature>
<dbReference type="KEGG" id="hazt:108674864"/>
<dbReference type="OrthoDB" id="6401113at2759"/>
<protein>
    <submittedName>
        <fullName evidence="4">Uncharacterized protein LOC108674864</fullName>
    </submittedName>
</protein>
<dbReference type="GO" id="GO:0051087">
    <property type="term" value="F:protein-folding chaperone binding"/>
    <property type="evidence" value="ECO:0007669"/>
    <property type="project" value="InterPro"/>
</dbReference>
<dbReference type="Gene3D" id="1.20.58.120">
    <property type="entry name" value="BAG domain"/>
    <property type="match status" value="1"/>
</dbReference>
<gene>
    <name evidence="4" type="primary">LOC108674864</name>
</gene>
<dbReference type="Proteomes" id="UP000694843">
    <property type="component" value="Unplaced"/>
</dbReference>
<dbReference type="SUPFAM" id="SSF54236">
    <property type="entry name" value="Ubiquitin-like"/>
    <property type="match status" value="1"/>
</dbReference>
<sequence length="209" mass="23581">MADLRVCICIGMKKLFLMVREDTTVEELAYMIFLEALEQSPPSTEEPLCSLIRMFYKGRQLTTPSLTMGALRVKHGERITVLPKNNHGSTPQKSSKSPEQNANPAFGNLRQLNEEADFCEGKVRELYEDIKLVVPQLEECRNKLKTKLKDVVACNEEHEKLLLKLDAIETKGDDVIRAKRRALVVRLQRSLSALDSLSTSASKALHNQS</sequence>
<feature type="region of interest" description="Disordered" evidence="1">
    <location>
        <begin position="81"/>
        <end position="105"/>
    </location>
</feature>
<dbReference type="SUPFAM" id="SSF63491">
    <property type="entry name" value="BAG domain"/>
    <property type="match status" value="1"/>
</dbReference>
<name>A0A8B7NX46_HYAAZ</name>